<accession>A0ABU2G9F0</accession>
<dbReference type="Gene3D" id="3.40.50.720">
    <property type="entry name" value="NAD(P)-binding Rossmann-like Domain"/>
    <property type="match status" value="1"/>
</dbReference>
<dbReference type="NCBIfam" id="NF005559">
    <property type="entry name" value="PRK07231.1"/>
    <property type="match status" value="1"/>
</dbReference>
<dbReference type="Proteomes" id="UP001257060">
    <property type="component" value="Unassembled WGS sequence"/>
</dbReference>
<dbReference type="InterPro" id="IPR002347">
    <property type="entry name" value="SDR_fam"/>
</dbReference>
<dbReference type="PANTHER" id="PTHR42760:SF122">
    <property type="entry name" value="NAD(P)-BINDING PROTEIN"/>
    <property type="match status" value="1"/>
</dbReference>
<protein>
    <submittedName>
        <fullName evidence="3">SDR family oxidoreductase</fullName>
    </submittedName>
</protein>
<reference evidence="3 4" key="1">
    <citation type="submission" date="2022-06" db="EMBL/GenBank/DDBJ databases">
        <title>Halogeometricum sp. a new haloarchaeum isolate from saline soil.</title>
        <authorList>
            <person name="Strakova D."/>
            <person name="Galisteo C."/>
            <person name="Sanchez-Porro C."/>
            <person name="Ventosa A."/>
        </authorList>
    </citation>
    <scope>NUCLEOTIDE SEQUENCE [LARGE SCALE GENOMIC DNA]</scope>
    <source>
        <strain evidence="3 4">S1BR25-6</strain>
    </source>
</reference>
<feature type="domain" description="Ketoreductase" evidence="2">
    <location>
        <begin position="8"/>
        <end position="192"/>
    </location>
</feature>
<dbReference type="Pfam" id="PF13561">
    <property type="entry name" value="adh_short_C2"/>
    <property type="match status" value="1"/>
</dbReference>
<dbReference type="InterPro" id="IPR057326">
    <property type="entry name" value="KR_dom"/>
</dbReference>
<proteinExistence type="inferred from homology"/>
<dbReference type="CDD" id="cd05233">
    <property type="entry name" value="SDR_c"/>
    <property type="match status" value="1"/>
</dbReference>
<dbReference type="InterPro" id="IPR036291">
    <property type="entry name" value="NAD(P)-bd_dom_sf"/>
</dbReference>
<gene>
    <name evidence="3" type="ORF">NDI76_01605</name>
</gene>
<sequence length="259" mass="27385">MRELLTDETAVVTGGASGIGRAISLLFAEEGCDVVVADVQEEPREGDEPTHERIEAETDASAAFVECDVSRYDDHLDAMDVADEFGGVDVMVNNAGIFRAETFLDEDDEVFDRTMDVNVRGVYYGARAAANRMVEDGGDGGSIINLSSVAGLRGSADFVSYCTSKGAVRLMTYALAARLGPEGVRVNAVHPGLIETAMTTDDVPIFGTDAEDAYTQSIPSRRSGTPEDVADVALYLASDLSGYVNGESLSVDGGMANTQ</sequence>
<dbReference type="PROSITE" id="PS00061">
    <property type="entry name" value="ADH_SHORT"/>
    <property type="match status" value="1"/>
</dbReference>
<dbReference type="SMART" id="SM00822">
    <property type="entry name" value="PKS_KR"/>
    <property type="match status" value="1"/>
</dbReference>
<comment type="caution">
    <text evidence="3">The sequence shown here is derived from an EMBL/GenBank/DDBJ whole genome shotgun (WGS) entry which is preliminary data.</text>
</comment>
<evidence type="ECO:0000256" key="1">
    <source>
        <dbReference type="ARBA" id="ARBA00006484"/>
    </source>
</evidence>
<dbReference type="PRINTS" id="PR00080">
    <property type="entry name" value="SDRFAMILY"/>
</dbReference>
<evidence type="ECO:0000259" key="2">
    <source>
        <dbReference type="SMART" id="SM00822"/>
    </source>
</evidence>
<dbReference type="PANTHER" id="PTHR42760">
    <property type="entry name" value="SHORT-CHAIN DEHYDROGENASES/REDUCTASES FAMILY MEMBER"/>
    <property type="match status" value="1"/>
</dbReference>
<dbReference type="RefSeq" id="WP_310922230.1">
    <property type="nucleotide sequence ID" value="NZ_JAMQOP010000001.1"/>
</dbReference>
<keyword evidence="4" id="KW-1185">Reference proteome</keyword>
<organism evidence="3 4">
    <name type="scientific">Halogeometricum salsisoli</name>
    <dbReference type="NCBI Taxonomy" id="2950536"/>
    <lineage>
        <taxon>Archaea</taxon>
        <taxon>Methanobacteriati</taxon>
        <taxon>Methanobacteriota</taxon>
        <taxon>Stenosarchaea group</taxon>
        <taxon>Halobacteria</taxon>
        <taxon>Halobacteriales</taxon>
        <taxon>Haloferacaceae</taxon>
        <taxon>Halogeometricum</taxon>
    </lineage>
</organism>
<dbReference type="EMBL" id="JAMQOP010000001">
    <property type="protein sequence ID" value="MDS0297436.1"/>
    <property type="molecule type" value="Genomic_DNA"/>
</dbReference>
<dbReference type="PRINTS" id="PR00081">
    <property type="entry name" value="GDHRDH"/>
</dbReference>
<evidence type="ECO:0000313" key="3">
    <source>
        <dbReference type="EMBL" id="MDS0297436.1"/>
    </source>
</evidence>
<comment type="similarity">
    <text evidence="1">Belongs to the short-chain dehydrogenases/reductases (SDR) family.</text>
</comment>
<dbReference type="SUPFAM" id="SSF51735">
    <property type="entry name" value="NAD(P)-binding Rossmann-fold domains"/>
    <property type="match status" value="1"/>
</dbReference>
<evidence type="ECO:0000313" key="4">
    <source>
        <dbReference type="Proteomes" id="UP001257060"/>
    </source>
</evidence>
<dbReference type="InterPro" id="IPR020904">
    <property type="entry name" value="Sc_DH/Rdtase_CS"/>
</dbReference>
<name>A0ABU2G9F0_9EURY</name>